<feature type="repeat" description="WD" evidence="3">
    <location>
        <begin position="951"/>
        <end position="992"/>
    </location>
</feature>
<feature type="repeat" description="WD" evidence="3">
    <location>
        <begin position="1035"/>
        <end position="1076"/>
    </location>
</feature>
<feature type="repeat" description="WD" evidence="3">
    <location>
        <begin position="1203"/>
        <end position="1244"/>
    </location>
</feature>
<dbReference type="PROSITE" id="PS50082">
    <property type="entry name" value="WD_REPEATS_2"/>
    <property type="match status" value="15"/>
</dbReference>
<dbReference type="PANTHER" id="PTHR19879">
    <property type="entry name" value="TRANSCRIPTION INITIATION FACTOR TFIID"/>
    <property type="match status" value="1"/>
</dbReference>
<feature type="compositionally biased region" description="Low complexity" evidence="4">
    <location>
        <begin position="37"/>
        <end position="71"/>
    </location>
</feature>
<feature type="repeat" description="WD" evidence="3">
    <location>
        <begin position="1328"/>
        <end position="1369"/>
    </location>
</feature>
<evidence type="ECO:0000313" key="7">
    <source>
        <dbReference type="Proteomes" id="UP000054477"/>
    </source>
</evidence>
<evidence type="ECO:0000313" key="6">
    <source>
        <dbReference type="EMBL" id="KIK05057.1"/>
    </source>
</evidence>
<dbReference type="SMART" id="SM00320">
    <property type="entry name" value="WD40"/>
    <property type="match status" value="15"/>
</dbReference>
<dbReference type="SUPFAM" id="SSF50978">
    <property type="entry name" value="WD40 repeat-like"/>
    <property type="match status" value="3"/>
</dbReference>
<dbReference type="InterPro" id="IPR001680">
    <property type="entry name" value="WD40_rpt"/>
</dbReference>
<evidence type="ECO:0000256" key="4">
    <source>
        <dbReference type="SAM" id="MobiDB-lite"/>
    </source>
</evidence>
<gene>
    <name evidence="6" type="ORF">K443DRAFT_4070</name>
</gene>
<feature type="repeat" description="WD" evidence="3">
    <location>
        <begin position="1454"/>
        <end position="1495"/>
    </location>
</feature>
<feature type="repeat" description="WD" evidence="3">
    <location>
        <begin position="1244"/>
        <end position="1285"/>
    </location>
</feature>
<feature type="repeat" description="WD" evidence="3">
    <location>
        <begin position="1077"/>
        <end position="1118"/>
    </location>
</feature>
<dbReference type="InterPro" id="IPR018391">
    <property type="entry name" value="PQQ_b-propeller_rpt"/>
</dbReference>
<proteinExistence type="predicted"/>
<reference evidence="7" key="2">
    <citation type="submission" date="2015-01" db="EMBL/GenBank/DDBJ databases">
        <title>Evolutionary Origins and Diversification of the Mycorrhizal Mutualists.</title>
        <authorList>
            <consortium name="DOE Joint Genome Institute"/>
            <consortium name="Mycorrhizal Genomics Consortium"/>
            <person name="Kohler A."/>
            <person name="Kuo A."/>
            <person name="Nagy L.G."/>
            <person name="Floudas D."/>
            <person name="Copeland A."/>
            <person name="Barry K.W."/>
            <person name="Cichocki N."/>
            <person name="Veneault-Fourrey C."/>
            <person name="LaButti K."/>
            <person name="Lindquist E.A."/>
            <person name="Lipzen A."/>
            <person name="Lundell T."/>
            <person name="Morin E."/>
            <person name="Murat C."/>
            <person name="Riley R."/>
            <person name="Ohm R."/>
            <person name="Sun H."/>
            <person name="Tunlid A."/>
            <person name="Henrissat B."/>
            <person name="Grigoriev I.V."/>
            <person name="Hibbett D.S."/>
            <person name="Martin F."/>
        </authorList>
    </citation>
    <scope>NUCLEOTIDE SEQUENCE [LARGE SCALE GENOMIC DNA]</scope>
    <source>
        <strain evidence="7">LaAM-08-1</strain>
    </source>
</reference>
<dbReference type="CDD" id="cd00200">
    <property type="entry name" value="WD40"/>
    <property type="match status" value="2"/>
</dbReference>
<feature type="region of interest" description="Disordered" evidence="4">
    <location>
        <begin position="126"/>
        <end position="153"/>
    </location>
</feature>
<dbReference type="SUPFAM" id="SSF52540">
    <property type="entry name" value="P-loop containing nucleoside triphosphate hydrolases"/>
    <property type="match status" value="1"/>
</dbReference>
<dbReference type="PROSITE" id="PS50294">
    <property type="entry name" value="WD_REPEATS_REGION"/>
    <property type="match status" value="15"/>
</dbReference>
<feature type="repeat" description="WD" evidence="3">
    <location>
        <begin position="1370"/>
        <end position="1411"/>
    </location>
</feature>
<keyword evidence="7" id="KW-1185">Reference proteome</keyword>
<feature type="repeat" description="WD" evidence="3">
    <location>
        <begin position="1161"/>
        <end position="1202"/>
    </location>
</feature>
<dbReference type="InterPro" id="IPR056884">
    <property type="entry name" value="NPHP3-like_N"/>
</dbReference>
<organism evidence="6 7">
    <name type="scientific">Laccaria amethystina LaAM-08-1</name>
    <dbReference type="NCBI Taxonomy" id="1095629"/>
    <lineage>
        <taxon>Eukaryota</taxon>
        <taxon>Fungi</taxon>
        <taxon>Dikarya</taxon>
        <taxon>Basidiomycota</taxon>
        <taxon>Agaricomycotina</taxon>
        <taxon>Agaricomycetes</taxon>
        <taxon>Agaricomycetidae</taxon>
        <taxon>Agaricales</taxon>
        <taxon>Agaricineae</taxon>
        <taxon>Hydnangiaceae</taxon>
        <taxon>Laccaria</taxon>
    </lineage>
</organism>
<dbReference type="PANTHER" id="PTHR19879:SF9">
    <property type="entry name" value="TRANSCRIPTION INITIATION FACTOR TFIID SUBUNIT 5"/>
    <property type="match status" value="1"/>
</dbReference>
<dbReference type="Pfam" id="PF25173">
    <property type="entry name" value="Beta-prop_WDR3_1st"/>
    <property type="match status" value="2"/>
</dbReference>
<dbReference type="PROSITE" id="PS00678">
    <property type="entry name" value="WD_REPEATS_1"/>
    <property type="match status" value="11"/>
</dbReference>
<sequence>MAKDSSQSSKQSKSSSRFNISRRPISPAPSEQSQGNPSKSKSKSLLLKLFSKSPSTTPTQSTSSLPLVSSTADSRGKTALESSVATTPSGHRTLAPLPEARTPASFSVVQDQPKSSAQQAMLTTTSLDQSHGLASEPPEDRQTAPKPGSSTKDLLKLTGRAILTLTKRLPEIVDGNPVKVALGVVRLIIQIQQAVADNMDTVKRRLDSTRAQLETVEKELGGWTPKTAQESQCVDWFKLTLEEELDKLIRLSEEWLVRKVADHEEEKGRITEIFERINEARVQFELAISIRVFKSVYDMEKAFRKLLFNGLTPSRIADHKYHLESKEERRVRREVCTPGTRVRILDDIITWAKNASPGSPNVYWLFGQAGSGKSTIAYSVARRFEFAGDPNDTIILGGNFFCSRQFEETRLSKCIIRTIVHHLALKCRAFADQLSDADFETINQNVRTQLEDLLIAPWQASKPDRCPDPSNPPPHYLIVIDALDEIDGTGGSEFLRNLLEVIDKNENRLQGLKFFVTSRPDPNLVGLVDSLKSKQLYRLQHILPEEAQNDISTYLTAKLPHFAGCEEFENLVAITAGLFIYAATVVKYLAKHEPSEQKSFLTTLLASSNSSNLQSLSTGEPFILLDTLYSQILDGAFRDFSPNENGWEVRRCILHTFLCTAERTSSSVVADLLFTSDDVAEKLLSNLHAVLYCGEHGQVLTYHKSFSDFILDQGRSGNFWCNQAMHHGVLANACFMWMKDGLRFNIANIPSSFLLDVDDPMLEDAVQKNIPPALNYSCRNWSYHVSAAASIISGLHDNIWDFLQLRALFWIEAMNLLHFRGLCGSMLRTAHDCVISSKGSLALAEELTEARSFAIYFSGSTASSSTPHLYISSLATWPRNLDPCRRWKSHFSSIPGFINASLGGTLLMTLNVHSLVMTVAVSPSGKQIVSGSDDKLVRFWDASTGDELKVLKGHTDWVRSVTFSPDGKQIVSGSNDKSVRVWDASTCDELKVLKGHTDFVTSVAFSPDGKRIVSGSDDKSVRVWDASMGDELNVLKGHRELVTSVAFSPDGKQIVSGSNDKSVRLWDALAGDELKMLKGHIHFVTSVAFSPDGKQIVSGSNDKSVQVWDASTGDELMVLKGHTDSVRLVAFSPDGKQIVSGSDDQSVRVWDASTGDVLNVLKGHTDLVTSVAFLPDGKQIVSGSNDQSMRVWDASTGDMLKALKGHTDSVASVAFSPDSKQIVSGSNDKSVRVWDASTGDELVLKRHVDFVTSVAFSPDGKQIASGLNDQSVWVWDVSMSNDLKVLRGHTDSVRLVAFSPDGKQIASGSDDQSVRVWDASTGDELKVLKGHTDLVTSVAFSPDGKQIVSGSCDESVRVWDVSMGDKLKVLKGHTNSIRSVAFSPDGKQIVSGSNDKSVQVWDVSTGDKLMVLKGHTDLVRSVAFSPDGEQIVSGSNDESVRVWDALTGNELNVLKGHTDWVTSVAFSPDGKHIVSGSYDKSVRVWDVLMGDKLKVLKGHIDSVGSVTFSPDGKQIISGSDNSSVWVSDFGSPYIRETISNSNHHEKHTGWLLSLDGQHRLMFVPPELLLPDASNILTIPRSSCSSVDLAHSALGPQWEQCYHP</sequence>
<dbReference type="CDD" id="cd21037">
    <property type="entry name" value="MLKL_NTD"/>
    <property type="match status" value="1"/>
</dbReference>
<dbReference type="OrthoDB" id="3266532at2759"/>
<feature type="repeat" description="WD" evidence="3">
    <location>
        <begin position="1496"/>
        <end position="1526"/>
    </location>
</feature>
<dbReference type="Gene3D" id="2.130.10.10">
    <property type="entry name" value="YVTN repeat-like/Quinoprotein amine dehydrogenase"/>
    <property type="match status" value="7"/>
</dbReference>
<dbReference type="InterPro" id="IPR020472">
    <property type="entry name" value="WD40_PAC1"/>
</dbReference>
<evidence type="ECO:0000256" key="1">
    <source>
        <dbReference type="ARBA" id="ARBA00022574"/>
    </source>
</evidence>
<evidence type="ECO:0000256" key="3">
    <source>
        <dbReference type="PROSITE-ProRule" id="PRU00221"/>
    </source>
</evidence>
<dbReference type="InterPro" id="IPR027417">
    <property type="entry name" value="P-loop_NTPase"/>
</dbReference>
<dbReference type="Proteomes" id="UP000054477">
    <property type="component" value="Unassembled WGS sequence"/>
</dbReference>
<dbReference type="HOGENOM" id="CLU_000288_6_3_1"/>
<evidence type="ECO:0000259" key="5">
    <source>
        <dbReference type="Pfam" id="PF24883"/>
    </source>
</evidence>
<feature type="repeat" description="WD" evidence="3">
    <location>
        <begin position="916"/>
        <end position="950"/>
    </location>
</feature>
<feature type="compositionally biased region" description="Polar residues" evidence="4">
    <location>
        <begin position="80"/>
        <end position="90"/>
    </location>
</feature>
<feature type="compositionally biased region" description="Low complexity" evidence="4">
    <location>
        <begin position="1"/>
        <end position="16"/>
    </location>
</feature>
<feature type="repeat" description="WD" evidence="3">
    <location>
        <begin position="993"/>
        <end position="1034"/>
    </location>
</feature>
<evidence type="ECO:0000256" key="2">
    <source>
        <dbReference type="ARBA" id="ARBA00022737"/>
    </source>
</evidence>
<dbReference type="InterPro" id="IPR036322">
    <property type="entry name" value="WD40_repeat_dom_sf"/>
</dbReference>
<dbReference type="Pfam" id="PF00400">
    <property type="entry name" value="WD40"/>
    <property type="match status" value="5"/>
</dbReference>
<dbReference type="InterPro" id="IPR059179">
    <property type="entry name" value="MLKL-like_MCAfunc"/>
</dbReference>
<dbReference type="STRING" id="1095629.A0A0C9Y4M7"/>
<dbReference type="Gene3D" id="3.40.50.300">
    <property type="entry name" value="P-loop containing nucleotide triphosphate hydrolases"/>
    <property type="match status" value="1"/>
</dbReference>
<accession>A0A0C9Y4M7</accession>
<dbReference type="EMBL" id="KN838563">
    <property type="protein sequence ID" value="KIK05057.1"/>
    <property type="molecule type" value="Genomic_DNA"/>
</dbReference>
<dbReference type="PRINTS" id="PR00320">
    <property type="entry name" value="GPROTEINBRPT"/>
</dbReference>
<feature type="domain" description="Nephrocystin 3-like N-terminal" evidence="5">
    <location>
        <begin position="348"/>
        <end position="519"/>
    </location>
</feature>
<reference evidence="6 7" key="1">
    <citation type="submission" date="2014-04" db="EMBL/GenBank/DDBJ databases">
        <authorList>
            <consortium name="DOE Joint Genome Institute"/>
            <person name="Kuo A."/>
            <person name="Kohler A."/>
            <person name="Nagy L.G."/>
            <person name="Floudas D."/>
            <person name="Copeland A."/>
            <person name="Barry K.W."/>
            <person name="Cichocki N."/>
            <person name="Veneault-Fourrey C."/>
            <person name="LaButti K."/>
            <person name="Lindquist E.A."/>
            <person name="Lipzen A."/>
            <person name="Lundell T."/>
            <person name="Morin E."/>
            <person name="Murat C."/>
            <person name="Sun H."/>
            <person name="Tunlid A."/>
            <person name="Henrissat B."/>
            <person name="Grigoriev I.V."/>
            <person name="Hibbett D.S."/>
            <person name="Martin F."/>
            <person name="Nordberg H.P."/>
            <person name="Cantor M.N."/>
            <person name="Hua S.X."/>
        </authorList>
    </citation>
    <scope>NUCLEOTIDE SEQUENCE [LARGE SCALE GENOMIC DNA]</scope>
    <source>
        <strain evidence="6 7">LaAM-08-1</strain>
    </source>
</reference>
<dbReference type="SMART" id="SM00564">
    <property type="entry name" value="PQQ"/>
    <property type="match status" value="8"/>
</dbReference>
<feature type="repeat" description="WD" evidence="3">
    <location>
        <begin position="1286"/>
        <end position="1327"/>
    </location>
</feature>
<dbReference type="InterPro" id="IPR015943">
    <property type="entry name" value="WD40/YVTN_repeat-like_dom_sf"/>
</dbReference>
<dbReference type="InterPro" id="IPR019775">
    <property type="entry name" value="WD40_repeat_CS"/>
</dbReference>
<feature type="region of interest" description="Disordered" evidence="4">
    <location>
        <begin position="1"/>
        <end position="98"/>
    </location>
</feature>
<feature type="repeat" description="WD" evidence="3">
    <location>
        <begin position="1119"/>
        <end position="1160"/>
    </location>
</feature>
<name>A0A0C9Y4M7_9AGAR</name>
<protein>
    <recommendedName>
        <fullName evidence="5">Nephrocystin 3-like N-terminal domain-containing protein</fullName>
    </recommendedName>
</protein>
<dbReference type="Pfam" id="PF24883">
    <property type="entry name" value="NPHP3_N"/>
    <property type="match status" value="1"/>
</dbReference>
<feature type="repeat" description="WD" evidence="3">
    <location>
        <begin position="1412"/>
        <end position="1453"/>
    </location>
</feature>
<keyword evidence="2" id="KW-0677">Repeat</keyword>
<keyword evidence="1 3" id="KW-0853">WD repeat</keyword>